<sequence length="74" mass="8250">MRVTIKLFAYFRDSRFKAENREIPDGTTVGEIVDSLGIDREEVGVLMINSRHAAFDSVLEENCMLAIFPMIGGG</sequence>
<name>A0A8D5FGM8_9BACT</name>
<evidence type="ECO:0000313" key="2">
    <source>
        <dbReference type="Proteomes" id="UP000826725"/>
    </source>
</evidence>
<proteinExistence type="predicted"/>
<dbReference type="AlphaFoldDB" id="A0A8D5FGM8"/>
<keyword evidence="2" id="KW-1185">Reference proteome</keyword>
<dbReference type="KEGG" id="dbk:DGMP_09790"/>
<dbReference type="CDD" id="cd17040">
    <property type="entry name" value="Ubl_MoaD_like"/>
    <property type="match status" value="1"/>
</dbReference>
<dbReference type="InterPro" id="IPR003749">
    <property type="entry name" value="ThiS/MoaD-like"/>
</dbReference>
<dbReference type="EMBL" id="AP024086">
    <property type="protein sequence ID" value="BCL60286.1"/>
    <property type="molecule type" value="Genomic_DNA"/>
</dbReference>
<accession>A0A8D5FGM8</accession>
<protein>
    <submittedName>
        <fullName evidence="1">Molybdopterin synthase sulfur carrier subunit</fullName>
    </submittedName>
</protein>
<organism evidence="1 2">
    <name type="scientific">Desulfomarina profundi</name>
    <dbReference type="NCBI Taxonomy" id="2772557"/>
    <lineage>
        <taxon>Bacteria</taxon>
        <taxon>Pseudomonadati</taxon>
        <taxon>Thermodesulfobacteriota</taxon>
        <taxon>Desulfobulbia</taxon>
        <taxon>Desulfobulbales</taxon>
        <taxon>Desulfobulbaceae</taxon>
        <taxon>Desulfomarina</taxon>
    </lineage>
</organism>
<evidence type="ECO:0000313" key="1">
    <source>
        <dbReference type="EMBL" id="BCL60286.1"/>
    </source>
</evidence>
<reference evidence="1" key="1">
    <citation type="submission" date="2020-09" db="EMBL/GenBank/DDBJ databases">
        <title>Desulfogranum mesoprofundum gen. nov., sp. nov., a novel mesophilic, sulfate-reducing chemolithoautotroph isolated from a deep-sea hydrothermal vent chimney in the Suiyo Seamount.</title>
        <authorList>
            <person name="Hashimoto Y."/>
            <person name="Nakagawa S."/>
        </authorList>
    </citation>
    <scope>NUCLEOTIDE SEQUENCE</scope>
    <source>
        <strain evidence="1">KT2</strain>
    </source>
</reference>
<gene>
    <name evidence="1" type="primary">moaD</name>
    <name evidence="1" type="ORF">DGMP_09790</name>
</gene>
<dbReference type="RefSeq" id="WP_228856427.1">
    <property type="nucleotide sequence ID" value="NZ_AP024086.1"/>
</dbReference>
<dbReference type="Proteomes" id="UP000826725">
    <property type="component" value="Chromosome"/>
</dbReference>
<dbReference type="Pfam" id="PF02597">
    <property type="entry name" value="ThiS"/>
    <property type="match status" value="1"/>
</dbReference>